<feature type="compositionally biased region" description="Low complexity" evidence="1">
    <location>
        <begin position="452"/>
        <end position="462"/>
    </location>
</feature>
<name>A0A814MIK1_9BILA</name>
<comment type="caution">
    <text evidence="2">The sequence shown here is derived from an EMBL/GenBank/DDBJ whole genome shotgun (WGS) entry which is preliminary data.</text>
</comment>
<gene>
    <name evidence="2" type="ORF">IZO911_LOCUS21891</name>
</gene>
<evidence type="ECO:0000256" key="1">
    <source>
        <dbReference type="SAM" id="MobiDB-lite"/>
    </source>
</evidence>
<protein>
    <submittedName>
        <fullName evidence="2">Uncharacterized protein</fullName>
    </submittedName>
</protein>
<feature type="compositionally biased region" description="Polar residues" evidence="1">
    <location>
        <begin position="137"/>
        <end position="147"/>
    </location>
</feature>
<feature type="region of interest" description="Disordered" evidence="1">
    <location>
        <begin position="443"/>
        <end position="462"/>
    </location>
</feature>
<dbReference type="EMBL" id="CAJNOE010000239">
    <property type="protein sequence ID" value="CAF1079708.1"/>
    <property type="molecule type" value="Genomic_DNA"/>
</dbReference>
<feature type="compositionally biased region" description="Polar residues" evidence="1">
    <location>
        <begin position="62"/>
        <end position="74"/>
    </location>
</feature>
<accession>A0A814MIK1</accession>
<reference evidence="2" key="1">
    <citation type="submission" date="2021-02" db="EMBL/GenBank/DDBJ databases">
        <authorList>
            <person name="Nowell W R."/>
        </authorList>
    </citation>
    <scope>NUCLEOTIDE SEQUENCE</scope>
</reference>
<dbReference type="AlphaFoldDB" id="A0A814MIK1"/>
<proteinExistence type="predicted"/>
<dbReference type="Proteomes" id="UP000663860">
    <property type="component" value="Unassembled WGS sequence"/>
</dbReference>
<evidence type="ECO:0000313" key="2">
    <source>
        <dbReference type="EMBL" id="CAF1079708.1"/>
    </source>
</evidence>
<feature type="region of interest" description="Disordered" evidence="1">
    <location>
        <begin position="474"/>
        <end position="510"/>
    </location>
</feature>
<evidence type="ECO:0000313" key="3">
    <source>
        <dbReference type="Proteomes" id="UP000663860"/>
    </source>
</evidence>
<organism evidence="2 3">
    <name type="scientific">Adineta steineri</name>
    <dbReference type="NCBI Taxonomy" id="433720"/>
    <lineage>
        <taxon>Eukaryota</taxon>
        <taxon>Metazoa</taxon>
        <taxon>Spiralia</taxon>
        <taxon>Gnathifera</taxon>
        <taxon>Rotifera</taxon>
        <taxon>Eurotatoria</taxon>
        <taxon>Bdelloidea</taxon>
        <taxon>Adinetida</taxon>
        <taxon>Adinetidae</taxon>
        <taxon>Adineta</taxon>
    </lineage>
</organism>
<feature type="region of interest" description="Disordered" evidence="1">
    <location>
        <begin position="304"/>
        <end position="324"/>
    </location>
</feature>
<feature type="compositionally biased region" description="Polar residues" evidence="1">
    <location>
        <begin position="637"/>
        <end position="666"/>
    </location>
</feature>
<feature type="region of interest" description="Disordered" evidence="1">
    <location>
        <begin position="636"/>
        <end position="692"/>
    </location>
</feature>
<feature type="compositionally biased region" description="Polar residues" evidence="1">
    <location>
        <begin position="491"/>
        <end position="510"/>
    </location>
</feature>
<sequence length="724" mass="78686">MGNKTVTPLATNNTPNTFDFAYNSENSRVHSKSPTPNMSNDPLISTPVTNLETSAPLIKSPIPSTTTVPRTSISHVPAKPHTPSIPNSPVHISSPVTNLDTFTHPPQFDNTVKRTSVYVLNTQASPVSTEPRPPSISSPVTNLDTHTSPPYTNTAKHTSFYVLDTQTSPVLAEPHAPSISSPVTDLDTFIPPPYTNTVKRTSVYVLNTQASPVPTEPCPPSISSPVTNLDTFTHPPQFNNTVIRTSVYVLNTQTSPVLAEPHAPSISAPVTNLDTFIPPPPYTNTVKRTSVYVLNTQASRVSMKPSTPIISTPGKTLETSPINSPIPTISGNSITSTSPTNIHNNTAPQKSPMAPNTLISTVPTTLTTVDNSVIRKIPVTSPVPSIDNIYIGPYNSSPILSPDTSAVSPTFDTPPSPIPPTSTITVNPVKSNATETISKTPFPYNVNAKRTPSNISLSSSAPISEQVKSSNLSSVQRWNKIQQRQKEHSHTISQTPNLVTLPSSSRTNTNDISKETSAILKIIPVPSFSLRSTAVCSFSIDEHLLSERTQSIHKDISIFKYYLTQKEIKRTLGNHTNATMFQMNTQLKQTPLPNPSLSFLHKNFNDGIHETDDNSSVTATFSSLGLQNDLEIEPVDPSTTELHSNEKQQQQKNSFPVVSSNNSTSEKPLVSILKKPTHPPIDKPIPTQIDKKNDFENYSTISFNFQTTPKANQSISRSEKLFSS</sequence>
<feature type="region of interest" description="Disordered" evidence="1">
    <location>
        <begin position="124"/>
        <end position="147"/>
    </location>
</feature>
<feature type="region of interest" description="Disordered" evidence="1">
    <location>
        <begin position="57"/>
        <end position="90"/>
    </location>
</feature>